<sequence>MDKLYDVIIIGSGVVGNAIAREMSRYNLKIGVLEKELDVCNETSARNSGVLHAGFNNKPGTLMAKFCVEGNQGFDQVAKELGVPFKRCGKLVVGFSEEDKEKLIAMKEQGEKNGVKDLEIIDKDKIKEIEPNIDGEFAMWSKTTGILNPFLLTVALAENAATNGAEYYFGNEVIDIKRVDDIYNIKTVKDTYKTRWVVNAAGLYSDKVSKMLGINDYTIHPCRGEYFILDEKVGSKLSLPAYPVPNPKEGGLGIHLTPTIDGNVFIGPSSEYIDERDDYSATQKIMDLLIKDGGRIFPHIRREDFIRNFAGIRPKLASKEEGGYHDFVIEMRDEAPNVINLVGIESPGLTSSTPIAKYVVSLLKQKEELTENENFNPIRKPIVTFNDKSVEEKEALIKENPDYGEVICRCQTITKAEILEAINNPLGVETLTGIKYRCRAMMGRCQGGYCETRIAGLLEEVKHKNREDVLYSREGSNMFVGKVRD</sequence>
<dbReference type="Gene3D" id="3.50.50.60">
    <property type="entry name" value="FAD/NAD(P)-binding domain"/>
    <property type="match status" value="1"/>
</dbReference>
<dbReference type="InterPro" id="IPR041854">
    <property type="entry name" value="BFD-like_2Fe2S-bd_dom_sf"/>
</dbReference>
<dbReference type="EC" id="1.1.3.15" evidence="3"/>
<reference evidence="3" key="1">
    <citation type="submission" date="2019-11" db="EMBL/GenBank/DDBJ databases">
        <authorList>
            <person name="Feng L."/>
        </authorList>
    </citation>
    <scope>NUCLEOTIDE SEQUENCE</scope>
    <source>
        <strain evidence="3">IbartlettiiLFYP30</strain>
    </source>
</reference>
<keyword evidence="3" id="KW-0560">Oxidoreductase</keyword>
<dbReference type="InterPro" id="IPR007419">
    <property type="entry name" value="BFD-like_2Fe2S-bd_dom"/>
</dbReference>
<dbReference type="AlphaFoldDB" id="A0A6N3E0M6"/>
<proteinExistence type="predicted"/>
<dbReference type="RefSeq" id="WP_024038235.1">
    <property type="nucleotide sequence ID" value="NZ_CACRUE010000033.1"/>
</dbReference>
<dbReference type="InterPro" id="IPR006076">
    <property type="entry name" value="FAD-dep_OxRdtase"/>
</dbReference>
<organism evidence="3">
    <name type="scientific">Intestinibacter bartlettii</name>
    <dbReference type="NCBI Taxonomy" id="261299"/>
    <lineage>
        <taxon>Bacteria</taxon>
        <taxon>Bacillati</taxon>
        <taxon>Bacillota</taxon>
        <taxon>Clostridia</taxon>
        <taxon>Peptostreptococcales</taxon>
        <taxon>Peptostreptococcaceae</taxon>
        <taxon>Intestinibacter</taxon>
    </lineage>
</organism>
<evidence type="ECO:0000259" key="2">
    <source>
        <dbReference type="Pfam" id="PF04324"/>
    </source>
</evidence>
<name>A0A6N3E0M6_9FIRM</name>
<dbReference type="GO" id="GO:0003973">
    <property type="term" value="F:(S)-2-hydroxy-acid oxidase activity"/>
    <property type="evidence" value="ECO:0007669"/>
    <property type="project" value="UniProtKB-EC"/>
</dbReference>
<feature type="domain" description="BFD-like [2Fe-2S]-binding" evidence="2">
    <location>
        <begin position="406"/>
        <end position="460"/>
    </location>
</feature>
<dbReference type="CDD" id="cd19946">
    <property type="entry name" value="GlpA-like_Fer2_BFD-like"/>
    <property type="match status" value="1"/>
</dbReference>
<evidence type="ECO:0000313" key="3">
    <source>
        <dbReference type="EMBL" id="VYU33665.1"/>
    </source>
</evidence>
<gene>
    <name evidence="3" type="primary">lhgO_2</name>
    <name evidence="3" type="ORF">IBLFYP30_02395</name>
</gene>
<dbReference type="Pfam" id="PF04324">
    <property type="entry name" value="Fer2_BFD"/>
    <property type="match status" value="1"/>
</dbReference>
<dbReference type="InterPro" id="IPR036188">
    <property type="entry name" value="FAD/NAD-bd_sf"/>
</dbReference>
<evidence type="ECO:0000259" key="1">
    <source>
        <dbReference type="Pfam" id="PF01266"/>
    </source>
</evidence>
<accession>A0A6N3E0M6</accession>
<feature type="domain" description="FAD dependent oxidoreductase" evidence="1">
    <location>
        <begin position="6"/>
        <end position="361"/>
    </location>
</feature>
<dbReference type="Gene3D" id="3.30.9.10">
    <property type="entry name" value="D-Amino Acid Oxidase, subunit A, domain 2"/>
    <property type="match status" value="1"/>
</dbReference>
<dbReference type="Pfam" id="PF01266">
    <property type="entry name" value="DAO"/>
    <property type="match status" value="1"/>
</dbReference>
<dbReference type="InterPro" id="IPR052745">
    <property type="entry name" value="G3P_Oxidase/Oxidoreductase"/>
</dbReference>
<dbReference type="PANTHER" id="PTHR42720">
    <property type="entry name" value="GLYCEROL-3-PHOSPHATE DEHYDROGENASE"/>
    <property type="match status" value="1"/>
</dbReference>
<dbReference type="Gene3D" id="1.10.10.1100">
    <property type="entry name" value="BFD-like [2Fe-2S]-binding domain"/>
    <property type="match status" value="1"/>
</dbReference>
<dbReference type="PANTHER" id="PTHR42720:SF1">
    <property type="entry name" value="GLYCEROL 3-PHOSPHATE OXIDASE"/>
    <property type="match status" value="1"/>
</dbReference>
<dbReference type="SUPFAM" id="SSF51905">
    <property type="entry name" value="FAD/NAD(P)-binding domain"/>
    <property type="match status" value="1"/>
</dbReference>
<dbReference type="SUPFAM" id="SSF54373">
    <property type="entry name" value="FAD-linked reductases, C-terminal domain"/>
    <property type="match status" value="1"/>
</dbReference>
<dbReference type="EMBL" id="CACRUE010000033">
    <property type="protein sequence ID" value="VYU33665.1"/>
    <property type="molecule type" value="Genomic_DNA"/>
</dbReference>
<protein>
    <submittedName>
        <fullName evidence="3">L-2-hydroxyglutarate oxidase LhgO</fullName>
        <ecNumber evidence="3">1.1.3.15</ecNumber>
    </submittedName>
</protein>